<evidence type="ECO:0000259" key="2">
    <source>
        <dbReference type="PROSITE" id="PS50126"/>
    </source>
</evidence>
<reference evidence="3 4" key="1">
    <citation type="submission" date="2024-01" db="EMBL/GenBank/DDBJ databases">
        <authorList>
            <person name="Waweru B."/>
        </authorList>
    </citation>
    <scope>NUCLEOTIDE SEQUENCE [LARGE SCALE GENOMIC DNA]</scope>
</reference>
<dbReference type="PANTHER" id="PTHR47600:SF1">
    <property type="entry name" value="NUCLEIC ACID-BINDING, OB-FOLD-LIKE PROTEIN"/>
    <property type="match status" value="1"/>
</dbReference>
<dbReference type="SUPFAM" id="SSF50249">
    <property type="entry name" value="Nucleic acid-binding proteins"/>
    <property type="match status" value="1"/>
</dbReference>
<feature type="region of interest" description="Disordered" evidence="1">
    <location>
        <begin position="231"/>
        <end position="263"/>
    </location>
</feature>
<feature type="domain" description="S1 motif" evidence="2">
    <location>
        <begin position="560"/>
        <end position="628"/>
    </location>
</feature>
<dbReference type="InterPro" id="IPR012340">
    <property type="entry name" value="NA-bd_OB-fold"/>
</dbReference>
<dbReference type="Gene3D" id="2.40.50.140">
    <property type="entry name" value="Nucleic acid-binding proteins"/>
    <property type="match status" value="1"/>
</dbReference>
<accession>A0AAV1RJV1</accession>
<gene>
    <name evidence="3" type="ORF">DCAF_LOCUS10493</name>
</gene>
<dbReference type="PANTHER" id="PTHR47600">
    <property type="entry name" value="NUCLEIC ACID-BINDING, OB-FOLD-LIKE PROTEIN"/>
    <property type="match status" value="1"/>
</dbReference>
<dbReference type="SMART" id="SM00316">
    <property type="entry name" value="S1"/>
    <property type="match status" value="2"/>
</dbReference>
<dbReference type="PROSITE" id="PS50126">
    <property type="entry name" value="S1"/>
    <property type="match status" value="1"/>
</dbReference>
<dbReference type="GO" id="GO:0003676">
    <property type="term" value="F:nucleic acid binding"/>
    <property type="evidence" value="ECO:0007669"/>
    <property type="project" value="InterPro"/>
</dbReference>
<feature type="compositionally biased region" description="Low complexity" evidence="1">
    <location>
        <begin position="241"/>
        <end position="253"/>
    </location>
</feature>
<name>A0AAV1RJV1_9ROSI</name>
<evidence type="ECO:0000313" key="4">
    <source>
        <dbReference type="Proteomes" id="UP001314170"/>
    </source>
</evidence>
<dbReference type="Proteomes" id="UP001314170">
    <property type="component" value="Unassembled WGS sequence"/>
</dbReference>
<feature type="region of interest" description="Disordered" evidence="1">
    <location>
        <begin position="276"/>
        <end position="295"/>
    </location>
</feature>
<proteinExistence type="predicted"/>
<dbReference type="EMBL" id="CAWUPB010000994">
    <property type="protein sequence ID" value="CAK7335499.1"/>
    <property type="molecule type" value="Genomic_DNA"/>
</dbReference>
<protein>
    <recommendedName>
        <fullName evidence="2">S1 motif domain-containing protein</fullName>
    </recommendedName>
</protein>
<keyword evidence="4" id="KW-1185">Reference proteome</keyword>
<dbReference type="Pfam" id="PF00575">
    <property type="entry name" value="S1"/>
    <property type="match status" value="1"/>
</dbReference>
<evidence type="ECO:0000256" key="1">
    <source>
        <dbReference type="SAM" id="MobiDB-lite"/>
    </source>
</evidence>
<organism evidence="3 4">
    <name type="scientific">Dovyalis caffra</name>
    <dbReference type="NCBI Taxonomy" id="77055"/>
    <lineage>
        <taxon>Eukaryota</taxon>
        <taxon>Viridiplantae</taxon>
        <taxon>Streptophyta</taxon>
        <taxon>Embryophyta</taxon>
        <taxon>Tracheophyta</taxon>
        <taxon>Spermatophyta</taxon>
        <taxon>Magnoliopsida</taxon>
        <taxon>eudicotyledons</taxon>
        <taxon>Gunneridae</taxon>
        <taxon>Pentapetalae</taxon>
        <taxon>rosids</taxon>
        <taxon>fabids</taxon>
        <taxon>Malpighiales</taxon>
        <taxon>Salicaceae</taxon>
        <taxon>Flacourtieae</taxon>
        <taxon>Dovyalis</taxon>
    </lineage>
</organism>
<dbReference type="AlphaFoldDB" id="A0AAV1RJV1"/>
<comment type="caution">
    <text evidence="3">The sequence shown here is derived from an EMBL/GenBank/DDBJ whole genome shotgun (WGS) entry which is preliminary data.</text>
</comment>
<sequence>MDGLTLATTTATSSSFFVNKISFPSFSGRVRTGSKRREIWFPRKNGFLVLAAKEEEQPKLDQWDQMELKFGRLLGEDPKLTLAKIMARKENPDVSYLEVEKSFYKNKGKAVEIKEVPFDVSMKKKPSKVLDGLNLVRPVPKEGFKFQEEDKPIAPKVKKPNQPVGKVMDATKRSVPNVILRKPSLYVEGDLEYKPSRNRVKILPNLTLKMGNDQNKEKFSDMTLLRKPRPMSVDDKQESSGNVGAAVNDAGAGTRVEKEEGEDRYSGFTLLKKPETMKSEFGESSETGDASFGKEQELEDNYISGRQPLEKSNIEFAEEEAALNKQSDSNLVDSAVKISTEAALQGKPKRLDQYVKATSASRVEDSNPVNPENFGNASEDVLSISPLEDADWKRAEDLLRTGERVEVELISFSARGFIVSFGSLVGFLPYRNLAARWKFLAFESWLKQKGLDPSLYKKNLGIIGSYDVPEKNEPLYSSIDPNINRKVEGEIKPDMKLEDLLMIYDQEKLKFLSSFVGQKIKVNVVITDRKLRKLVVSLRPKEKEELVEKKRHLMAKLQIGDVVKCCIKKITYFGIFVEVEGVPALIHASEVSWDATLNPASFFKVGQIVEAKVHQLDFTLQRIFLSLKEITPDPLIETLESVFGGRDALDGRLQAAEADSEWADVESLIKELQRIEGIQSVSKGRFFLSPGLAPTFQVYMASMFENQYKLLARSGNKVQEGFCKTNPSGIKSNSIRTKNNNILLTTFVGSTFRRHRIPLAGGCIAPTGHLAAFSTTAAWDLAHAILLFRIMPQPTNLTAGVAEEGSMRRPRNDAGYIILPKREGDNKHREKTNDVLGLSFQARLL</sequence>
<dbReference type="InterPro" id="IPR003029">
    <property type="entry name" value="S1_domain"/>
</dbReference>
<evidence type="ECO:0000313" key="3">
    <source>
        <dbReference type="EMBL" id="CAK7335499.1"/>
    </source>
</evidence>